<dbReference type="EMBL" id="JAPEUX010000005">
    <property type="protein sequence ID" value="KAJ4352504.1"/>
    <property type="molecule type" value="Genomic_DNA"/>
</dbReference>
<evidence type="ECO:0000313" key="2">
    <source>
        <dbReference type="EMBL" id="KAJ4352504.1"/>
    </source>
</evidence>
<gene>
    <name evidence="2" type="ORF">N0V89_007853</name>
</gene>
<evidence type="ECO:0000256" key="1">
    <source>
        <dbReference type="SAM" id="MobiDB-lite"/>
    </source>
</evidence>
<dbReference type="AlphaFoldDB" id="A0A9W8XJX6"/>
<feature type="compositionally biased region" description="Low complexity" evidence="1">
    <location>
        <begin position="34"/>
        <end position="50"/>
    </location>
</feature>
<feature type="compositionally biased region" description="Polar residues" evidence="1">
    <location>
        <begin position="1"/>
        <end position="10"/>
    </location>
</feature>
<dbReference type="RefSeq" id="XP_056070860.1">
    <property type="nucleotide sequence ID" value="XM_056216613.1"/>
</dbReference>
<comment type="caution">
    <text evidence="2">The sequence shown here is derived from an EMBL/GenBank/DDBJ whole genome shotgun (WGS) entry which is preliminary data.</text>
</comment>
<protein>
    <submittedName>
        <fullName evidence="2">Uncharacterized protein</fullName>
    </submittedName>
</protein>
<organism evidence="2 3">
    <name type="scientific">Didymosphaeria variabile</name>
    <dbReference type="NCBI Taxonomy" id="1932322"/>
    <lineage>
        <taxon>Eukaryota</taxon>
        <taxon>Fungi</taxon>
        <taxon>Dikarya</taxon>
        <taxon>Ascomycota</taxon>
        <taxon>Pezizomycotina</taxon>
        <taxon>Dothideomycetes</taxon>
        <taxon>Pleosporomycetidae</taxon>
        <taxon>Pleosporales</taxon>
        <taxon>Massarineae</taxon>
        <taxon>Didymosphaeriaceae</taxon>
        <taxon>Didymosphaeria</taxon>
    </lineage>
</organism>
<feature type="region of interest" description="Disordered" evidence="1">
    <location>
        <begin position="1"/>
        <end position="56"/>
    </location>
</feature>
<accession>A0A9W8XJX6</accession>
<name>A0A9W8XJX6_9PLEO</name>
<dbReference type="GeneID" id="80911383"/>
<keyword evidence="3" id="KW-1185">Reference proteome</keyword>
<reference evidence="2" key="1">
    <citation type="submission" date="2022-10" db="EMBL/GenBank/DDBJ databases">
        <title>Tapping the CABI collections for fungal endophytes: first genome assemblies for Collariella, Neodidymelliopsis, Ascochyta clinopodiicola, Didymella pomorum, Didymosphaeria variabile, Neocosmospora piperis and Neocucurbitaria cava.</title>
        <authorList>
            <person name="Hill R."/>
        </authorList>
    </citation>
    <scope>NUCLEOTIDE SEQUENCE</scope>
    <source>
        <strain evidence="2">IMI 356815</strain>
    </source>
</reference>
<evidence type="ECO:0000313" key="3">
    <source>
        <dbReference type="Proteomes" id="UP001140513"/>
    </source>
</evidence>
<dbReference type="Proteomes" id="UP001140513">
    <property type="component" value="Unassembled WGS sequence"/>
</dbReference>
<proteinExistence type="predicted"/>
<sequence>MTFQNPSPQADLSLMNKLPSAPSNGPVPSPPVPINSSSSQLPTTTTSQKPSPKRSYDVFAEPSTMQFSTLVRMHPVPSHASGSRPPAATTFQDSWPQVPAVSFDLRTSPSQNNHFQSAMKAHDGLRATQQKLRQAHGNLLQVEVDLFQTIKNVERHALHTRLKTIRDPISNLQSWINHLGHRYNVVEKRADLITHAVLSVGKPICAALERLEDNLGALMVYVTKYTPVKSMSEPDLQKRLMDLDELARMALKAIMEIQQPLKSLQTEFNHEIQLLHESIGHGRPFDSLNEEEQKAHRKELWRNAVTISYDNADRTVRAVRVKQAFASCRFGCKSRVDDAIGQLGAASIALNAVTNTGAGPT</sequence>